<reference evidence="10" key="1">
    <citation type="submission" date="2021-01" db="UniProtKB">
        <authorList>
            <consortium name="EnsemblMetazoa"/>
        </authorList>
    </citation>
    <scope>IDENTIFICATION</scope>
</reference>
<dbReference type="GeneID" id="136803677"/>
<feature type="repeat" description="ANK" evidence="6">
    <location>
        <begin position="100"/>
        <end position="132"/>
    </location>
</feature>
<feature type="repeat" description="ANK" evidence="6">
    <location>
        <begin position="67"/>
        <end position="99"/>
    </location>
</feature>
<feature type="coiled-coil region" evidence="8">
    <location>
        <begin position="434"/>
        <end position="468"/>
    </location>
</feature>
<dbReference type="Pfam" id="PF12796">
    <property type="entry name" value="Ank_2"/>
    <property type="match status" value="2"/>
</dbReference>
<keyword evidence="4" id="KW-0862">Zinc</keyword>
<feature type="domain" description="RING-type" evidence="9">
    <location>
        <begin position="485"/>
        <end position="523"/>
    </location>
</feature>
<dbReference type="InterPro" id="IPR001841">
    <property type="entry name" value="Znf_RING"/>
</dbReference>
<dbReference type="SUPFAM" id="SSF57850">
    <property type="entry name" value="RING/U-box"/>
    <property type="match status" value="1"/>
</dbReference>
<dbReference type="Gene3D" id="1.25.40.20">
    <property type="entry name" value="Ankyrin repeat-containing domain"/>
    <property type="match status" value="3"/>
</dbReference>
<dbReference type="Gene3D" id="3.30.40.10">
    <property type="entry name" value="Zinc/RING finger domain, C3HC4 (zinc finger)"/>
    <property type="match status" value="1"/>
</dbReference>
<evidence type="ECO:0000256" key="4">
    <source>
        <dbReference type="ARBA" id="ARBA00022833"/>
    </source>
</evidence>
<keyword evidence="2" id="KW-0677">Repeat</keyword>
<evidence type="ECO:0000256" key="8">
    <source>
        <dbReference type="SAM" id="Coils"/>
    </source>
</evidence>
<evidence type="ECO:0000256" key="3">
    <source>
        <dbReference type="ARBA" id="ARBA00022771"/>
    </source>
</evidence>
<dbReference type="InterPro" id="IPR049548">
    <property type="entry name" value="Sina-like_RING"/>
</dbReference>
<evidence type="ECO:0000256" key="6">
    <source>
        <dbReference type="PROSITE-ProRule" id="PRU00023"/>
    </source>
</evidence>
<dbReference type="OrthoDB" id="6380347at2759"/>
<keyword evidence="8" id="KW-0175">Coiled coil</keyword>
<dbReference type="PANTHER" id="PTHR24198:SF165">
    <property type="entry name" value="ANKYRIN REPEAT-CONTAINING PROTEIN-RELATED"/>
    <property type="match status" value="1"/>
</dbReference>
<evidence type="ECO:0000256" key="5">
    <source>
        <dbReference type="ARBA" id="ARBA00023043"/>
    </source>
</evidence>
<dbReference type="PANTHER" id="PTHR24198">
    <property type="entry name" value="ANKYRIN REPEAT AND PROTEIN KINASE DOMAIN-CONTAINING PROTEIN"/>
    <property type="match status" value="1"/>
</dbReference>
<feature type="repeat" description="ANK" evidence="6">
    <location>
        <begin position="166"/>
        <end position="198"/>
    </location>
</feature>
<dbReference type="EnsemblMetazoa" id="CLYHEMT011158.2">
    <property type="protein sequence ID" value="CLYHEMP011158.2"/>
    <property type="gene ID" value="CLYHEMG011158"/>
</dbReference>
<evidence type="ECO:0000313" key="10">
    <source>
        <dbReference type="EnsemblMetazoa" id="CLYHEMP011158.2"/>
    </source>
</evidence>
<feature type="repeat" description="ANK" evidence="6">
    <location>
        <begin position="200"/>
        <end position="232"/>
    </location>
</feature>
<dbReference type="Proteomes" id="UP000594262">
    <property type="component" value="Unplaced"/>
</dbReference>
<dbReference type="PROSITE" id="PS50088">
    <property type="entry name" value="ANK_REPEAT"/>
    <property type="match status" value="6"/>
</dbReference>
<dbReference type="GO" id="GO:0005737">
    <property type="term" value="C:cytoplasm"/>
    <property type="evidence" value="ECO:0007669"/>
    <property type="project" value="TreeGrafter"/>
</dbReference>
<dbReference type="InterPro" id="IPR036770">
    <property type="entry name" value="Ankyrin_rpt-contain_sf"/>
</dbReference>
<feature type="repeat" description="ANK" evidence="6">
    <location>
        <begin position="301"/>
        <end position="333"/>
    </location>
</feature>
<dbReference type="InterPro" id="IPR013083">
    <property type="entry name" value="Znf_RING/FYVE/PHD"/>
</dbReference>
<dbReference type="InterPro" id="IPR002110">
    <property type="entry name" value="Ankyrin_rpt"/>
</dbReference>
<dbReference type="SUPFAM" id="SSF48403">
    <property type="entry name" value="Ankyrin repeat"/>
    <property type="match status" value="1"/>
</dbReference>
<evidence type="ECO:0000259" key="9">
    <source>
        <dbReference type="PROSITE" id="PS50089"/>
    </source>
</evidence>
<dbReference type="Pfam" id="PF21362">
    <property type="entry name" value="Sina_RING"/>
    <property type="match status" value="1"/>
</dbReference>
<keyword evidence="5 6" id="KW-0040">ANK repeat</keyword>
<evidence type="ECO:0000256" key="7">
    <source>
        <dbReference type="PROSITE-ProRule" id="PRU00175"/>
    </source>
</evidence>
<evidence type="ECO:0000256" key="2">
    <source>
        <dbReference type="ARBA" id="ARBA00022737"/>
    </source>
</evidence>
<dbReference type="SMART" id="SM00248">
    <property type="entry name" value="ANK"/>
    <property type="match status" value="8"/>
</dbReference>
<name>A0A7M5UJN3_9CNID</name>
<evidence type="ECO:0000313" key="11">
    <source>
        <dbReference type="Proteomes" id="UP000594262"/>
    </source>
</evidence>
<keyword evidence="11" id="KW-1185">Reference proteome</keyword>
<protein>
    <recommendedName>
        <fullName evidence="9">RING-type domain-containing protein</fullName>
    </recommendedName>
</protein>
<dbReference type="Pfam" id="PF13857">
    <property type="entry name" value="Ank_5"/>
    <property type="match status" value="1"/>
</dbReference>
<sequence length="548" mass="60065">MFKKSIHSSSKPKTTRLTTTTAAAATASTTNSPAIKITFVSAVSSGNLQQVKSAYNKSININKQHQVGQTLLYHAAFKGYTDIVQFLLDNGADMMICDDNGNFPIHTACNKGQVRCVELLIKKGANVDLLNRKNLTPMHFAVCGDQYETAKLLLNYGANVNSRNKNNVGYLYFASSHGNLQMVELLLQCGAIIDIPGRTASNSALHVASTKGHYKVVSCLINHGASLSLKGEKFSALFSAIHHKRLEAVDVLLDAGADPNFVISGVEQRPLHHLAFKYINDLDYMSRLVDHGADVNVVEENGLTPLHFASSADNLRAAEYLLSHGADANIKSKKGSTALTVAKTEEMKMLLRKHTDDQSSASSAVECKYADPLNPTNFAFAPPQSLPSGPFQTAATALPQNVASAPPLEVLDTTDDHIQKPIPCSFSKPLEALLQEKEEELLLLKEKAVNVESEIDDLKKRIEAQRNRDLEATTGFSLPTNHLECPICLEIPYAPTKIFQCEQGHIFCEVCKDKGLQYCPECRVELDGKFIRNRRLEDVIQGMTSKPE</sequence>
<dbReference type="PROSITE" id="PS50297">
    <property type="entry name" value="ANK_REP_REGION"/>
    <property type="match status" value="5"/>
</dbReference>
<evidence type="ECO:0000256" key="1">
    <source>
        <dbReference type="ARBA" id="ARBA00022723"/>
    </source>
</evidence>
<organism evidence="10 11">
    <name type="scientific">Clytia hemisphaerica</name>
    <dbReference type="NCBI Taxonomy" id="252671"/>
    <lineage>
        <taxon>Eukaryota</taxon>
        <taxon>Metazoa</taxon>
        <taxon>Cnidaria</taxon>
        <taxon>Hydrozoa</taxon>
        <taxon>Hydroidolina</taxon>
        <taxon>Leptothecata</taxon>
        <taxon>Obeliida</taxon>
        <taxon>Clytiidae</taxon>
        <taxon>Clytia</taxon>
    </lineage>
</organism>
<dbReference type="PRINTS" id="PR01415">
    <property type="entry name" value="ANKYRIN"/>
</dbReference>
<feature type="repeat" description="ANK" evidence="6">
    <location>
        <begin position="133"/>
        <end position="165"/>
    </location>
</feature>
<accession>A0A7M5UJN3</accession>
<dbReference type="RefSeq" id="XP_066916497.1">
    <property type="nucleotide sequence ID" value="XM_067060396.1"/>
</dbReference>
<dbReference type="PROSITE" id="PS50089">
    <property type="entry name" value="ZF_RING_2"/>
    <property type="match status" value="1"/>
</dbReference>
<dbReference type="CDD" id="cd16571">
    <property type="entry name" value="RING-HC_SIAHs"/>
    <property type="match status" value="1"/>
</dbReference>
<keyword evidence="1" id="KW-0479">Metal-binding</keyword>
<keyword evidence="3 7" id="KW-0863">Zinc-finger</keyword>
<dbReference type="GO" id="GO:0008270">
    <property type="term" value="F:zinc ion binding"/>
    <property type="evidence" value="ECO:0007669"/>
    <property type="project" value="UniProtKB-KW"/>
</dbReference>
<proteinExistence type="predicted"/>
<dbReference type="AlphaFoldDB" id="A0A7M5UJN3"/>